<organism evidence="1 2">
    <name type="scientific">Bowmanella pacifica</name>
    <dbReference type="NCBI Taxonomy" id="502051"/>
    <lineage>
        <taxon>Bacteria</taxon>
        <taxon>Pseudomonadati</taxon>
        <taxon>Pseudomonadota</taxon>
        <taxon>Gammaproteobacteria</taxon>
        <taxon>Alteromonadales</taxon>
        <taxon>Alteromonadaceae</taxon>
        <taxon>Bowmanella</taxon>
    </lineage>
</organism>
<dbReference type="CDD" id="cd07067">
    <property type="entry name" value="HP_PGM_like"/>
    <property type="match status" value="1"/>
</dbReference>
<sequence>MQIFIMRHGEAENRFTDDASRCLTPQGVVEAGSSGAWLHNIVDHIDRVLVSPYVRAGQTLEAVKHKLPIERTQVSTDVTPDGQVALFHDYLQVLLGEDKQIQTLLIVSHMPFVSSLVDELCGHYHSMLFATAGIAQLEYDIESGRASLIRQYIP</sequence>
<reference evidence="1" key="1">
    <citation type="journal article" date="2014" name="Int. J. Syst. Evol. Microbiol.">
        <title>Complete genome sequence of Corynebacterium casei LMG S-19264T (=DSM 44701T), isolated from a smear-ripened cheese.</title>
        <authorList>
            <consortium name="US DOE Joint Genome Institute (JGI-PGF)"/>
            <person name="Walter F."/>
            <person name="Albersmeier A."/>
            <person name="Kalinowski J."/>
            <person name="Ruckert C."/>
        </authorList>
    </citation>
    <scope>NUCLEOTIDE SEQUENCE</scope>
    <source>
        <strain evidence="1">CGMCC 1.7086</strain>
    </source>
</reference>
<gene>
    <name evidence="1" type="primary">sixA</name>
    <name evidence="1" type="ORF">GCM10010982_39490</name>
</gene>
<keyword evidence="2" id="KW-1185">Reference proteome</keyword>
<proteinExistence type="predicted"/>
<evidence type="ECO:0000313" key="1">
    <source>
        <dbReference type="EMBL" id="GGO75103.1"/>
    </source>
</evidence>
<dbReference type="Proteomes" id="UP000606935">
    <property type="component" value="Unassembled WGS sequence"/>
</dbReference>
<dbReference type="Gene3D" id="3.40.50.1240">
    <property type="entry name" value="Phosphoglycerate mutase-like"/>
    <property type="match status" value="1"/>
</dbReference>
<dbReference type="InterPro" id="IPR013078">
    <property type="entry name" value="His_Pase_superF_clade-1"/>
</dbReference>
<dbReference type="SUPFAM" id="SSF53254">
    <property type="entry name" value="Phosphoglycerate mutase-like"/>
    <property type="match status" value="1"/>
</dbReference>
<dbReference type="EMBL" id="BMLS01000009">
    <property type="protein sequence ID" value="GGO75103.1"/>
    <property type="molecule type" value="Genomic_DNA"/>
</dbReference>
<dbReference type="InterPro" id="IPR029033">
    <property type="entry name" value="His_PPase_superfam"/>
</dbReference>
<dbReference type="AlphaFoldDB" id="A0A918DP71"/>
<dbReference type="NCBIfam" id="TIGR00249">
    <property type="entry name" value="sixA"/>
    <property type="match status" value="1"/>
</dbReference>
<dbReference type="RefSeq" id="WP_188699203.1">
    <property type="nucleotide sequence ID" value="NZ_BMLS01000009.1"/>
</dbReference>
<comment type="caution">
    <text evidence="1">The sequence shown here is derived from an EMBL/GenBank/DDBJ whole genome shotgun (WGS) entry which is preliminary data.</text>
</comment>
<accession>A0A918DP71</accession>
<reference evidence="1" key="2">
    <citation type="submission" date="2020-09" db="EMBL/GenBank/DDBJ databases">
        <authorList>
            <person name="Sun Q."/>
            <person name="Zhou Y."/>
        </authorList>
    </citation>
    <scope>NUCLEOTIDE SEQUENCE</scope>
    <source>
        <strain evidence="1">CGMCC 1.7086</strain>
    </source>
</reference>
<dbReference type="GO" id="GO:0005737">
    <property type="term" value="C:cytoplasm"/>
    <property type="evidence" value="ECO:0007669"/>
    <property type="project" value="InterPro"/>
</dbReference>
<dbReference type="InterPro" id="IPR004449">
    <property type="entry name" value="SixA"/>
</dbReference>
<name>A0A918DP71_9ALTE</name>
<protein>
    <submittedName>
        <fullName evidence="1">Phosphohistidine phosphatase</fullName>
    </submittedName>
</protein>
<dbReference type="Pfam" id="PF00300">
    <property type="entry name" value="His_Phos_1"/>
    <property type="match status" value="1"/>
</dbReference>
<evidence type="ECO:0000313" key="2">
    <source>
        <dbReference type="Proteomes" id="UP000606935"/>
    </source>
</evidence>
<dbReference type="GO" id="GO:0101006">
    <property type="term" value="F:protein histidine phosphatase activity"/>
    <property type="evidence" value="ECO:0007669"/>
    <property type="project" value="InterPro"/>
</dbReference>